<evidence type="ECO:0000259" key="5">
    <source>
        <dbReference type="PROSITE" id="PS50404"/>
    </source>
</evidence>
<dbReference type="AlphaFoldDB" id="A0A1B6MVD0"/>
<dbReference type="SFLD" id="SFLDS00019">
    <property type="entry name" value="Glutathione_Transferase_(cytos"/>
    <property type="match status" value="1"/>
</dbReference>
<proteinExistence type="inferred from homology"/>
<evidence type="ECO:0000256" key="4">
    <source>
        <dbReference type="ARBA" id="ARBA00047960"/>
    </source>
</evidence>
<dbReference type="GO" id="GO:0006749">
    <property type="term" value="P:glutathione metabolic process"/>
    <property type="evidence" value="ECO:0007669"/>
    <property type="project" value="TreeGrafter"/>
</dbReference>
<evidence type="ECO:0000259" key="6">
    <source>
        <dbReference type="PROSITE" id="PS50405"/>
    </source>
</evidence>
<dbReference type="CDD" id="cd03039">
    <property type="entry name" value="GST_N_Sigma_like"/>
    <property type="match status" value="1"/>
</dbReference>
<reference evidence="7" key="1">
    <citation type="submission" date="2015-11" db="EMBL/GenBank/DDBJ databases">
        <title>De novo transcriptome assembly of four potential Pierce s Disease insect vectors from Arizona vineyards.</title>
        <authorList>
            <person name="Tassone E.E."/>
        </authorList>
    </citation>
    <scope>NUCLEOTIDE SEQUENCE</scope>
</reference>
<dbReference type="PROSITE" id="PS50404">
    <property type="entry name" value="GST_NTER"/>
    <property type="match status" value="1"/>
</dbReference>
<dbReference type="SFLD" id="SFLDG00363">
    <property type="entry name" value="AMPS_(cytGST):_Alpha-__Mu-__Pi"/>
    <property type="match status" value="1"/>
</dbReference>
<dbReference type="Gene3D" id="1.20.1050.10">
    <property type="match status" value="1"/>
</dbReference>
<dbReference type="Gene3D" id="3.40.30.10">
    <property type="entry name" value="Glutaredoxin"/>
    <property type="match status" value="1"/>
</dbReference>
<dbReference type="FunFam" id="3.40.30.10:FF:000035">
    <property type="entry name" value="hematopoietic prostaglandin D synthase"/>
    <property type="match status" value="1"/>
</dbReference>
<feature type="domain" description="GST N-terminal" evidence="5">
    <location>
        <begin position="3"/>
        <end position="80"/>
    </location>
</feature>
<dbReference type="SUPFAM" id="SSF52833">
    <property type="entry name" value="Thioredoxin-like"/>
    <property type="match status" value="1"/>
</dbReference>
<feature type="domain" description="GST C-terminal" evidence="6">
    <location>
        <begin position="82"/>
        <end position="206"/>
    </location>
</feature>
<dbReference type="InterPro" id="IPR036282">
    <property type="entry name" value="Glutathione-S-Trfase_C_sf"/>
</dbReference>
<dbReference type="PANTHER" id="PTHR11571:SF224">
    <property type="entry name" value="HEMATOPOIETIC PROSTAGLANDIN D SYNTHASE"/>
    <property type="match status" value="1"/>
</dbReference>
<accession>A0A1B6MVD0</accession>
<dbReference type="CDD" id="cd03192">
    <property type="entry name" value="GST_C_Sigma_like"/>
    <property type="match status" value="1"/>
</dbReference>
<dbReference type="PANTHER" id="PTHR11571">
    <property type="entry name" value="GLUTATHIONE S-TRANSFERASE"/>
    <property type="match status" value="1"/>
</dbReference>
<dbReference type="FunFam" id="1.20.1050.10:FF:000030">
    <property type="entry name" value="Glutathione S-transferase S1"/>
    <property type="match status" value="1"/>
</dbReference>
<dbReference type="InterPro" id="IPR004046">
    <property type="entry name" value="GST_C"/>
</dbReference>
<comment type="catalytic activity">
    <reaction evidence="4">
        <text>RX + glutathione = an S-substituted glutathione + a halide anion + H(+)</text>
        <dbReference type="Rhea" id="RHEA:16437"/>
        <dbReference type="ChEBI" id="CHEBI:15378"/>
        <dbReference type="ChEBI" id="CHEBI:16042"/>
        <dbReference type="ChEBI" id="CHEBI:17792"/>
        <dbReference type="ChEBI" id="CHEBI:57925"/>
        <dbReference type="ChEBI" id="CHEBI:90779"/>
        <dbReference type="EC" id="2.5.1.18"/>
    </reaction>
</comment>
<evidence type="ECO:0000256" key="3">
    <source>
        <dbReference type="ARBA" id="ARBA00038317"/>
    </source>
</evidence>
<dbReference type="PROSITE" id="PS50405">
    <property type="entry name" value="GST_CTER"/>
    <property type="match status" value="1"/>
</dbReference>
<dbReference type="GO" id="GO:0004364">
    <property type="term" value="F:glutathione transferase activity"/>
    <property type="evidence" value="ECO:0007669"/>
    <property type="project" value="UniProtKB-EC"/>
</dbReference>
<dbReference type="Pfam" id="PF02798">
    <property type="entry name" value="GST_N"/>
    <property type="match status" value="1"/>
</dbReference>
<dbReference type="GO" id="GO:0004602">
    <property type="term" value="F:glutathione peroxidase activity"/>
    <property type="evidence" value="ECO:0007669"/>
    <property type="project" value="UniProtKB-ARBA"/>
</dbReference>
<dbReference type="InterPro" id="IPR050213">
    <property type="entry name" value="GST_superfamily"/>
</dbReference>
<gene>
    <name evidence="7" type="ORF">g.43975</name>
</gene>
<evidence type="ECO:0000256" key="1">
    <source>
        <dbReference type="ARBA" id="ARBA00012452"/>
    </source>
</evidence>
<dbReference type="InterPro" id="IPR036249">
    <property type="entry name" value="Thioredoxin-like_sf"/>
</dbReference>
<organism evidence="7">
    <name type="scientific">Graphocephala atropunctata</name>
    <dbReference type="NCBI Taxonomy" id="36148"/>
    <lineage>
        <taxon>Eukaryota</taxon>
        <taxon>Metazoa</taxon>
        <taxon>Ecdysozoa</taxon>
        <taxon>Arthropoda</taxon>
        <taxon>Hexapoda</taxon>
        <taxon>Insecta</taxon>
        <taxon>Pterygota</taxon>
        <taxon>Neoptera</taxon>
        <taxon>Paraneoptera</taxon>
        <taxon>Hemiptera</taxon>
        <taxon>Auchenorrhyncha</taxon>
        <taxon>Membracoidea</taxon>
        <taxon>Cicadellidae</taxon>
        <taxon>Cicadellinae</taxon>
        <taxon>Cicadellini</taxon>
        <taxon>Graphocephala</taxon>
    </lineage>
</organism>
<dbReference type="InterPro" id="IPR004045">
    <property type="entry name" value="Glutathione_S-Trfase_N"/>
</dbReference>
<dbReference type="EC" id="2.5.1.18" evidence="1"/>
<name>A0A1B6MVD0_9HEMI</name>
<protein>
    <recommendedName>
        <fullName evidence="1">glutathione transferase</fullName>
        <ecNumber evidence="1">2.5.1.18</ecNumber>
    </recommendedName>
</protein>
<dbReference type="InterPro" id="IPR040079">
    <property type="entry name" value="Glutathione_S-Trfase"/>
</dbReference>
<dbReference type="Pfam" id="PF14497">
    <property type="entry name" value="GST_C_3"/>
    <property type="match status" value="1"/>
</dbReference>
<dbReference type="InterPro" id="IPR010987">
    <property type="entry name" value="Glutathione-S-Trfase_C-like"/>
</dbReference>
<sequence>MAPKYKLIYFNGRGRAEAIRWLLAYMEEDYEDVRIESGDWLKMKHTTPFEQLPLLEEDGKPTCQSLAIVRYLAKKAGLAGDNDWENLQLDIVSDALVDLRSPVTTFMRETNEDLKRTKKETYIKETIPFYMKKLDTLVKENGGYLANKKLSWVDFLFVSSVVESLNLICGVPDITADYPNLHALTQKILDIPQIKQWVAKRPSTAF</sequence>
<dbReference type="SUPFAM" id="SSF47616">
    <property type="entry name" value="GST C-terminal domain-like"/>
    <property type="match status" value="1"/>
</dbReference>
<evidence type="ECO:0000313" key="7">
    <source>
        <dbReference type="EMBL" id="JAT39904.1"/>
    </source>
</evidence>
<evidence type="ECO:0000256" key="2">
    <source>
        <dbReference type="ARBA" id="ARBA00022679"/>
    </source>
</evidence>
<dbReference type="EMBL" id="GEBQ01000073">
    <property type="protein sequence ID" value="JAT39904.1"/>
    <property type="molecule type" value="Transcribed_RNA"/>
</dbReference>
<keyword evidence="2" id="KW-0808">Transferase</keyword>
<comment type="similarity">
    <text evidence="3">Belongs to the GST superfamily. Sigma family.</text>
</comment>
<dbReference type="SFLD" id="SFLDG01205">
    <property type="entry name" value="AMPS.1"/>
    <property type="match status" value="1"/>
</dbReference>